<feature type="transmembrane region" description="Helical" evidence="8">
    <location>
        <begin position="357"/>
        <end position="381"/>
    </location>
</feature>
<reference evidence="11" key="1">
    <citation type="journal article" date="2023" name="Int. J. Mol. Sci.">
        <title>Metagenomics Revealed a New Genus 'Candidatus Thiocaldithrix dubininis' gen. nov., sp. nov. and a New Species 'Candidatus Thiothrix putei' sp. nov. in the Family Thiotrichaceae, Some Members of Which Have Traits of Both Na+- and H+-Motive Energetics.</title>
        <authorList>
            <person name="Ravin N.V."/>
            <person name="Muntyan M.S."/>
            <person name="Smolyakov D.D."/>
            <person name="Rudenko T.S."/>
            <person name="Beletsky A.V."/>
            <person name="Mardanov A.V."/>
            <person name="Grabovich M.Y."/>
        </authorList>
    </citation>
    <scope>NUCLEOTIDE SEQUENCE</scope>
    <source>
        <strain evidence="11">GKL-01</strain>
    </source>
</reference>
<evidence type="ECO:0000256" key="3">
    <source>
        <dbReference type="ARBA" id="ARBA00022475"/>
    </source>
</evidence>
<evidence type="ECO:0000256" key="4">
    <source>
        <dbReference type="ARBA" id="ARBA00022692"/>
    </source>
</evidence>
<keyword evidence="6 8" id="KW-0472">Membrane</keyword>
<evidence type="ECO:0000256" key="1">
    <source>
        <dbReference type="ARBA" id="ARBA00004651"/>
    </source>
</evidence>
<dbReference type="PANTHER" id="PTHR30347:SF1">
    <property type="entry name" value="MECHANOSENSITIVE CHANNEL MSCK"/>
    <property type="match status" value="1"/>
</dbReference>
<evidence type="ECO:0000256" key="7">
    <source>
        <dbReference type="SAM" id="Coils"/>
    </source>
</evidence>
<reference evidence="11" key="2">
    <citation type="submission" date="2023-04" db="EMBL/GenBank/DDBJ databases">
        <authorList>
            <person name="Beletskiy A.V."/>
            <person name="Mardanov A.V."/>
            <person name="Ravin N.V."/>
        </authorList>
    </citation>
    <scope>NUCLEOTIDE SEQUENCE</scope>
    <source>
        <strain evidence="11">GKL-01</strain>
    </source>
</reference>
<evidence type="ECO:0000313" key="11">
    <source>
        <dbReference type="EMBL" id="WGZ91524.1"/>
    </source>
</evidence>
<dbReference type="Proteomes" id="UP001300672">
    <property type="component" value="Chromosome"/>
</dbReference>
<feature type="transmembrane region" description="Helical" evidence="8">
    <location>
        <begin position="526"/>
        <end position="543"/>
    </location>
</feature>
<feature type="transmembrane region" description="Helical" evidence="8">
    <location>
        <begin position="418"/>
        <end position="437"/>
    </location>
</feature>
<comment type="similarity">
    <text evidence="2">Belongs to the MscS (TC 1.A.23) family.</text>
</comment>
<accession>A0AA95HA70</accession>
<dbReference type="GO" id="GO:0005886">
    <property type="term" value="C:plasma membrane"/>
    <property type="evidence" value="ECO:0007669"/>
    <property type="project" value="UniProtKB-SubCell"/>
</dbReference>
<feature type="transmembrane region" description="Helical" evidence="8">
    <location>
        <begin position="318"/>
        <end position="337"/>
    </location>
</feature>
<evidence type="ECO:0000256" key="2">
    <source>
        <dbReference type="ARBA" id="ARBA00008017"/>
    </source>
</evidence>
<protein>
    <submittedName>
        <fullName evidence="11">Mechanosensitive ion channel</fullName>
    </submittedName>
</protein>
<evidence type="ECO:0000259" key="9">
    <source>
        <dbReference type="Pfam" id="PF00924"/>
    </source>
</evidence>
<dbReference type="InterPro" id="IPR052702">
    <property type="entry name" value="MscS-like_channel"/>
</dbReference>
<dbReference type="InterPro" id="IPR006685">
    <property type="entry name" value="MscS_channel_2nd"/>
</dbReference>
<keyword evidence="7" id="KW-0175">Coiled coil</keyword>
<feature type="transmembrane region" description="Helical" evidence="8">
    <location>
        <begin position="278"/>
        <end position="297"/>
    </location>
</feature>
<proteinExistence type="inferred from homology"/>
<organism evidence="11">
    <name type="scientific">Candidatus Thiocaldithrix dubininis</name>
    <dbReference type="NCBI Taxonomy" id="3080823"/>
    <lineage>
        <taxon>Bacteria</taxon>
        <taxon>Pseudomonadati</taxon>
        <taxon>Pseudomonadota</taxon>
        <taxon>Gammaproteobacteria</taxon>
        <taxon>Thiotrichales</taxon>
        <taxon>Thiotrichaceae</taxon>
        <taxon>Candidatus Thiocaldithrix</taxon>
    </lineage>
</organism>
<dbReference type="SUPFAM" id="SSF82861">
    <property type="entry name" value="Mechanosensitive channel protein MscS (YggB), transmembrane region"/>
    <property type="match status" value="1"/>
</dbReference>
<dbReference type="Gene3D" id="3.30.70.100">
    <property type="match status" value="1"/>
</dbReference>
<evidence type="ECO:0000256" key="5">
    <source>
        <dbReference type="ARBA" id="ARBA00022989"/>
    </source>
</evidence>
<evidence type="ECO:0000256" key="6">
    <source>
        <dbReference type="ARBA" id="ARBA00023136"/>
    </source>
</evidence>
<dbReference type="InterPro" id="IPR011014">
    <property type="entry name" value="MscS_channel_TM-2"/>
</dbReference>
<sequence length="781" mass="87624">MQQGWYVLGGTHTNHRSRLGWLGAVLCWLLSSISYAETLSVEVTQTYNEQLATAEKSLVVVKRDATELGSLQNTAIDIGLKAQACISDYERQQAQLKLDRDSLGEALTNEDQEIKTKRKQLDEQKKELEKNLARCRLLNLRAKTLENSARDSQQKLLTDRLFARNTPFVEHAKKIMLNPERWVGETQTVYNKFLHPNLNWEILFNTLIYAVLGSLAAFAWSLYKRRQYVFKPLVLHDTSPTFEVVWLGLLRHLVYIAFSVLGVVYLYFNSVGTPEIRLLFLTILLFTLSYSIVRSLLRANPPLEAIQPISNPKAAEMYFWAQLLFISTLAGIIFQWSDLDNVILPDVPAPMNYEPNNLVGIVRIVLGIVTGFALLRLIWIFANHFKLLKNLRIHMAASIALVIAMIALFLGYSNFSEFLLGGVFGTLFLLMLAWLSIRIPTEIFDGFDSGKASWQQHIRQQLNLKPEQVVPGLFWLRLANILIVLGVVSILLMRLWGMSDQTLMLLLARLQNGFNIGGVTIEPLRIIYGLIVFALLITVTQAVKEHLADAWLRRTSLSRGAREASITVFGYVGILLAVLIGLSIAGIDFKNLAIIAGALSVGIGFGLQNIVNNFVSGLILLFERPIRRGDWIRVGQAEGYVRDISIRSTTIQAFDGSDVIVPNSEIISGQVVNMTLTDNYGRIAIPVSVAYGTDTEQVVKILKQAAEAHPAVLTNDPSMRIVVNFINFGENALNFELRCFIRDIVGRGSVISELNQSINQAFQTNGIEMPFPQRTVHLVQN</sequence>
<feature type="transmembrane region" description="Helical" evidence="8">
    <location>
        <begin position="393"/>
        <end position="412"/>
    </location>
</feature>
<feature type="domain" description="Mechanosensitive ion channel MscS C-terminal" evidence="10">
    <location>
        <begin position="684"/>
        <end position="769"/>
    </location>
</feature>
<dbReference type="PANTHER" id="PTHR30347">
    <property type="entry name" value="POTASSIUM CHANNEL RELATED"/>
    <property type="match status" value="1"/>
</dbReference>
<gene>
    <name evidence="11" type="ORF">QJT80_03400</name>
</gene>
<feature type="transmembrane region" description="Helical" evidence="8">
    <location>
        <begin position="474"/>
        <end position="496"/>
    </location>
</feature>
<dbReference type="AlphaFoldDB" id="A0AA95HA70"/>
<dbReference type="GO" id="GO:0008381">
    <property type="term" value="F:mechanosensitive monoatomic ion channel activity"/>
    <property type="evidence" value="ECO:0007669"/>
    <property type="project" value="UniProtKB-ARBA"/>
</dbReference>
<feature type="transmembrane region" description="Helical" evidence="8">
    <location>
        <begin position="564"/>
        <end position="587"/>
    </location>
</feature>
<dbReference type="Gene3D" id="1.10.287.1260">
    <property type="match status" value="1"/>
</dbReference>
<dbReference type="InterPro" id="IPR011066">
    <property type="entry name" value="MscS_channel_C_sf"/>
</dbReference>
<feature type="transmembrane region" description="Helical" evidence="8">
    <location>
        <begin position="202"/>
        <end position="223"/>
    </location>
</feature>
<feature type="coiled-coil region" evidence="7">
    <location>
        <begin position="107"/>
        <end position="138"/>
    </location>
</feature>
<dbReference type="EMBL" id="CP124755">
    <property type="protein sequence ID" value="WGZ91524.1"/>
    <property type="molecule type" value="Genomic_DNA"/>
</dbReference>
<keyword evidence="4 8" id="KW-0812">Transmembrane</keyword>
<dbReference type="Pfam" id="PF00924">
    <property type="entry name" value="MS_channel_2nd"/>
    <property type="match status" value="1"/>
</dbReference>
<dbReference type="SUPFAM" id="SSF50182">
    <property type="entry name" value="Sm-like ribonucleoproteins"/>
    <property type="match status" value="1"/>
</dbReference>
<evidence type="ECO:0000259" key="10">
    <source>
        <dbReference type="Pfam" id="PF21082"/>
    </source>
</evidence>
<dbReference type="InterPro" id="IPR049278">
    <property type="entry name" value="MS_channel_C"/>
</dbReference>
<dbReference type="Gene3D" id="2.30.30.60">
    <property type="match status" value="1"/>
</dbReference>
<name>A0AA95HA70_9GAMM</name>
<evidence type="ECO:0000256" key="8">
    <source>
        <dbReference type="SAM" id="Phobius"/>
    </source>
</evidence>
<dbReference type="InterPro" id="IPR010920">
    <property type="entry name" value="LSM_dom_sf"/>
</dbReference>
<keyword evidence="3" id="KW-1003">Cell membrane</keyword>
<feature type="domain" description="Mechanosensitive ion channel MscS" evidence="9">
    <location>
        <begin position="609"/>
        <end position="675"/>
    </location>
</feature>
<dbReference type="KEGG" id="tdu:QJT80_03400"/>
<feature type="transmembrane region" description="Helical" evidence="8">
    <location>
        <begin position="593"/>
        <end position="622"/>
    </location>
</feature>
<feature type="transmembrane region" description="Helical" evidence="8">
    <location>
        <begin position="244"/>
        <end position="266"/>
    </location>
</feature>
<comment type="subcellular location">
    <subcellularLocation>
        <location evidence="1">Cell membrane</location>
        <topology evidence="1">Multi-pass membrane protein</topology>
    </subcellularLocation>
</comment>
<dbReference type="InterPro" id="IPR023408">
    <property type="entry name" value="MscS_beta-dom_sf"/>
</dbReference>
<dbReference type="SUPFAM" id="SSF82689">
    <property type="entry name" value="Mechanosensitive channel protein MscS (YggB), C-terminal domain"/>
    <property type="match status" value="1"/>
</dbReference>
<dbReference type="Pfam" id="PF21082">
    <property type="entry name" value="MS_channel_3rd"/>
    <property type="match status" value="1"/>
</dbReference>
<keyword evidence="5 8" id="KW-1133">Transmembrane helix</keyword>